<name>A0A9N9D3A1_9GLOM</name>
<dbReference type="EMBL" id="CAJVPQ010003370">
    <property type="protein sequence ID" value="CAG8626152.1"/>
    <property type="molecule type" value="Genomic_DNA"/>
</dbReference>
<feature type="non-terminal residue" evidence="1">
    <location>
        <position position="1"/>
    </location>
</feature>
<keyword evidence="2" id="KW-1185">Reference proteome</keyword>
<reference evidence="1" key="1">
    <citation type="submission" date="2021-06" db="EMBL/GenBank/DDBJ databases">
        <authorList>
            <person name="Kallberg Y."/>
            <person name="Tangrot J."/>
            <person name="Rosling A."/>
        </authorList>
    </citation>
    <scope>NUCLEOTIDE SEQUENCE</scope>
    <source>
        <strain evidence="1">UK204</strain>
    </source>
</reference>
<evidence type="ECO:0000313" key="1">
    <source>
        <dbReference type="EMBL" id="CAG8626152.1"/>
    </source>
</evidence>
<sequence>EIEKEWLLRTFKVSRIEIRNGITLVNFLKLLKLELEISNTA</sequence>
<protein>
    <submittedName>
        <fullName evidence="1">14092_t:CDS:1</fullName>
    </submittedName>
</protein>
<dbReference type="Proteomes" id="UP000789570">
    <property type="component" value="Unassembled WGS sequence"/>
</dbReference>
<evidence type="ECO:0000313" key="2">
    <source>
        <dbReference type="Proteomes" id="UP000789570"/>
    </source>
</evidence>
<gene>
    <name evidence="1" type="ORF">FCALED_LOCUS9815</name>
</gene>
<comment type="caution">
    <text evidence="1">The sequence shown here is derived from an EMBL/GenBank/DDBJ whole genome shotgun (WGS) entry which is preliminary data.</text>
</comment>
<accession>A0A9N9D3A1</accession>
<dbReference type="AlphaFoldDB" id="A0A9N9D3A1"/>
<proteinExistence type="predicted"/>
<organism evidence="1 2">
    <name type="scientific">Funneliformis caledonium</name>
    <dbReference type="NCBI Taxonomy" id="1117310"/>
    <lineage>
        <taxon>Eukaryota</taxon>
        <taxon>Fungi</taxon>
        <taxon>Fungi incertae sedis</taxon>
        <taxon>Mucoromycota</taxon>
        <taxon>Glomeromycotina</taxon>
        <taxon>Glomeromycetes</taxon>
        <taxon>Glomerales</taxon>
        <taxon>Glomeraceae</taxon>
        <taxon>Funneliformis</taxon>
    </lineage>
</organism>